<accession>A0A6J5RRL2</accession>
<organism evidence="6">
    <name type="scientific">uncultured Caudovirales phage</name>
    <dbReference type="NCBI Taxonomy" id="2100421"/>
    <lineage>
        <taxon>Viruses</taxon>
        <taxon>Duplodnaviria</taxon>
        <taxon>Heunggongvirae</taxon>
        <taxon>Uroviricota</taxon>
        <taxon>Caudoviricetes</taxon>
        <taxon>Peduoviridae</taxon>
        <taxon>Maltschvirus</taxon>
        <taxon>Maltschvirus maltsch</taxon>
    </lineage>
</organism>
<gene>
    <name evidence="6" type="ORF">UFOVP1357_13</name>
    <name evidence="2" type="ORF">UFOVP18_1</name>
    <name evidence="4" type="ORF">UFOVP258_52</name>
    <name evidence="5" type="ORF">UFOVP502_44</name>
    <name evidence="3" type="ORF">UFOVP82_3</name>
</gene>
<evidence type="ECO:0000313" key="2">
    <source>
        <dbReference type="EMBL" id="CAB4121516.1"/>
    </source>
</evidence>
<sequence>MVKEFNTGFHDPIEPRKNKSKPFPQSVDRDCYEKLSGNFVAQGNSFGMGFNQPVGSESLKHSDVIPKGRIKTLNTFDPDN</sequence>
<dbReference type="EMBL" id="LR796468">
    <property type="protein sequence ID" value="CAB4146588.1"/>
    <property type="molecule type" value="Genomic_DNA"/>
</dbReference>
<dbReference type="EMBL" id="LR796264">
    <property type="protein sequence ID" value="CAB4132692.1"/>
    <property type="molecule type" value="Genomic_DNA"/>
</dbReference>
<dbReference type="EMBL" id="LR797304">
    <property type="protein sequence ID" value="CAB4199779.1"/>
    <property type="molecule type" value="Genomic_DNA"/>
</dbReference>
<reference evidence="6" key="1">
    <citation type="submission" date="2020-05" db="EMBL/GenBank/DDBJ databases">
        <authorList>
            <person name="Chiriac C."/>
            <person name="Salcher M."/>
            <person name="Ghai R."/>
            <person name="Kavagutti S V."/>
        </authorList>
    </citation>
    <scope>NUCLEOTIDE SEQUENCE</scope>
</reference>
<proteinExistence type="predicted"/>
<name>A0A6J5RRL2_9CAUD</name>
<evidence type="ECO:0000256" key="1">
    <source>
        <dbReference type="SAM" id="MobiDB-lite"/>
    </source>
</evidence>
<evidence type="ECO:0000313" key="3">
    <source>
        <dbReference type="EMBL" id="CAB4126573.1"/>
    </source>
</evidence>
<evidence type="ECO:0000313" key="5">
    <source>
        <dbReference type="EMBL" id="CAB4146588.1"/>
    </source>
</evidence>
<dbReference type="EMBL" id="LR796201">
    <property type="protein sequence ID" value="CAB4126573.1"/>
    <property type="molecule type" value="Genomic_DNA"/>
</dbReference>
<evidence type="ECO:0000313" key="4">
    <source>
        <dbReference type="EMBL" id="CAB4132692.1"/>
    </source>
</evidence>
<feature type="region of interest" description="Disordered" evidence="1">
    <location>
        <begin position="1"/>
        <end position="25"/>
    </location>
</feature>
<protein>
    <submittedName>
        <fullName evidence="6">Uncharacterized protein</fullName>
    </submittedName>
</protein>
<evidence type="ECO:0000313" key="6">
    <source>
        <dbReference type="EMBL" id="CAB4199779.1"/>
    </source>
</evidence>
<dbReference type="EMBL" id="LR796149">
    <property type="protein sequence ID" value="CAB4121516.1"/>
    <property type="molecule type" value="Genomic_DNA"/>
</dbReference>